<dbReference type="Pfam" id="PF08878">
    <property type="entry name" value="HamA"/>
    <property type="match status" value="1"/>
</dbReference>
<comment type="caution">
    <text evidence="2">The sequence shown here is derived from an EMBL/GenBank/DDBJ whole genome shotgun (WGS) entry which is preliminary data.</text>
</comment>
<dbReference type="InterPro" id="IPR014976">
    <property type="entry name" value="AbpA_HamA_C"/>
</dbReference>
<sequence length="270" mass="29271">MQELEVDLEAFGVLFATIQSSPFTLVEIDAEQAAALAGQLGVPVRRCYIGDGALRERMEKTESSAHAIIGAKLPDRGSTMAGDFGEILTALFQAAREHPGEVLDPKKWRLKQDRTKPAPGSDVVQLILPHWPDSSDEDRVICAEVKTKSTKGNSKPVASAIEDSEKDSSRRFVKTLNWLKERALDTGLSTVSVQQLDRFIHAVDHPAARREFRAVAVISTALVEAELEGVEAPPGDERALIVISVPDLKANYESVYDAALVSADESGAVV</sequence>
<evidence type="ECO:0000313" key="3">
    <source>
        <dbReference type="Proteomes" id="UP001235064"/>
    </source>
</evidence>
<reference evidence="2 3" key="1">
    <citation type="submission" date="2023-06" db="EMBL/GenBank/DDBJ databases">
        <title>Microbacterium sp. nov., isolated from a waste landfill.</title>
        <authorList>
            <person name="Wen W."/>
        </authorList>
    </citation>
    <scope>NUCLEOTIDE SEQUENCE [LARGE SCALE GENOMIC DNA]</scope>
    <source>
        <strain evidence="2 3">ASV49</strain>
    </source>
</reference>
<dbReference type="EMBL" id="JASXSZ010000006">
    <property type="protein sequence ID" value="MDL9981197.1"/>
    <property type="molecule type" value="Genomic_DNA"/>
</dbReference>
<feature type="domain" description="Anti-bacteriophage protein A/HamA C-terminal" evidence="1">
    <location>
        <begin position="23"/>
        <end position="258"/>
    </location>
</feature>
<keyword evidence="3" id="KW-1185">Reference proteome</keyword>
<name>A0ABT7N3C7_9MICO</name>
<gene>
    <name evidence="2" type="ORF">QSV35_17835</name>
</gene>
<evidence type="ECO:0000259" key="1">
    <source>
        <dbReference type="Pfam" id="PF08878"/>
    </source>
</evidence>
<proteinExistence type="predicted"/>
<dbReference type="RefSeq" id="WP_286290219.1">
    <property type="nucleotide sequence ID" value="NZ_JASXSZ010000006.1"/>
</dbReference>
<dbReference type="Proteomes" id="UP001235064">
    <property type="component" value="Unassembled WGS sequence"/>
</dbReference>
<organism evidence="2 3">
    <name type="scientific">Microbacterium candidum</name>
    <dbReference type="NCBI Taxonomy" id="3041922"/>
    <lineage>
        <taxon>Bacteria</taxon>
        <taxon>Bacillati</taxon>
        <taxon>Actinomycetota</taxon>
        <taxon>Actinomycetes</taxon>
        <taxon>Micrococcales</taxon>
        <taxon>Microbacteriaceae</taxon>
        <taxon>Microbacterium</taxon>
    </lineage>
</organism>
<accession>A0ABT7N3C7</accession>
<evidence type="ECO:0000313" key="2">
    <source>
        <dbReference type="EMBL" id="MDL9981197.1"/>
    </source>
</evidence>
<protein>
    <submittedName>
        <fullName evidence="2">SAVED domain-containing protein</fullName>
    </submittedName>
</protein>